<dbReference type="CTD" id="32794"/>
<dbReference type="OrthoDB" id="371899at2759"/>
<dbReference type="InterPro" id="IPR050875">
    <property type="entry name" value="Troponin_I"/>
</dbReference>
<dbReference type="RefSeq" id="XP_025420479.1">
    <property type="nucleotide sequence ID" value="XM_025564694.1"/>
</dbReference>
<gene>
    <name evidence="4" type="primary">LOC112690648</name>
</gene>
<dbReference type="PANTHER" id="PTHR13738">
    <property type="entry name" value="TROPONIN I"/>
    <property type="match status" value="1"/>
</dbReference>
<keyword evidence="3" id="KW-1185">Reference proteome</keyword>
<feature type="region of interest" description="Disordered" evidence="2">
    <location>
        <begin position="1"/>
        <end position="38"/>
    </location>
</feature>
<dbReference type="GO" id="GO:0006936">
    <property type="term" value="P:muscle contraction"/>
    <property type="evidence" value="ECO:0007669"/>
    <property type="project" value="TreeGrafter"/>
</dbReference>
<dbReference type="Proteomes" id="UP000694846">
    <property type="component" value="Unplaced"/>
</dbReference>
<protein>
    <submittedName>
        <fullName evidence="4">Troponin I isoform X1</fullName>
    </submittedName>
</protein>
<comment type="similarity">
    <text evidence="1">Belongs to the troponin I family.</text>
</comment>
<dbReference type="InterPro" id="IPR038077">
    <property type="entry name" value="Troponin_sf"/>
</dbReference>
<dbReference type="InterPro" id="IPR001978">
    <property type="entry name" value="Troponin"/>
</dbReference>
<name>A0A8B8GB82_9HEMI</name>
<dbReference type="Gene3D" id="1.20.5.350">
    <property type="match status" value="1"/>
</dbReference>
<dbReference type="SUPFAM" id="SSF90250">
    <property type="entry name" value="Troponin coil-coiled subunits"/>
    <property type="match status" value="1"/>
</dbReference>
<accession>A0A8B8GB82</accession>
<sequence length="202" mass="24055">MADDEAKKAKQAEIDRKRAEVRKRMEEASKAKKAKKGFMTPDRKKKLRLLLRKKAAEELKKEQERKAAERRRIIEERCGQPKNIDDAGEEELTEICEELWKRIWHIEGVKFDLERDIRMKVFEVTFTSHLPMLLPTAARSGLLHRLNISITNCCKNKKLTEEYRIILSGFVLKKKTFRHFPIIFFIDKCTYLYNKIYTFSLY</sequence>
<dbReference type="Pfam" id="PF00992">
    <property type="entry name" value="Troponin"/>
    <property type="match status" value="1"/>
</dbReference>
<dbReference type="PANTHER" id="PTHR13738:SF1">
    <property type="entry name" value="TROPONIN I"/>
    <property type="match status" value="1"/>
</dbReference>
<evidence type="ECO:0000313" key="4">
    <source>
        <dbReference type="RefSeq" id="XP_025420479.1"/>
    </source>
</evidence>
<evidence type="ECO:0000256" key="1">
    <source>
        <dbReference type="ARBA" id="ARBA00009930"/>
    </source>
</evidence>
<dbReference type="GeneID" id="112690648"/>
<reference evidence="4" key="1">
    <citation type="submission" date="2025-08" db="UniProtKB">
        <authorList>
            <consortium name="RefSeq"/>
        </authorList>
    </citation>
    <scope>IDENTIFICATION</scope>
    <source>
        <tissue evidence="4">Whole body</tissue>
    </source>
</reference>
<feature type="compositionally biased region" description="Basic and acidic residues" evidence="2">
    <location>
        <begin position="1"/>
        <end position="30"/>
    </location>
</feature>
<dbReference type="GO" id="GO:0005861">
    <property type="term" value="C:troponin complex"/>
    <property type="evidence" value="ECO:0007669"/>
    <property type="project" value="InterPro"/>
</dbReference>
<organism evidence="3 4">
    <name type="scientific">Sipha flava</name>
    <name type="common">yellow sugarcane aphid</name>
    <dbReference type="NCBI Taxonomy" id="143950"/>
    <lineage>
        <taxon>Eukaryota</taxon>
        <taxon>Metazoa</taxon>
        <taxon>Ecdysozoa</taxon>
        <taxon>Arthropoda</taxon>
        <taxon>Hexapoda</taxon>
        <taxon>Insecta</taxon>
        <taxon>Pterygota</taxon>
        <taxon>Neoptera</taxon>
        <taxon>Paraneoptera</taxon>
        <taxon>Hemiptera</taxon>
        <taxon>Sternorrhyncha</taxon>
        <taxon>Aphidomorpha</taxon>
        <taxon>Aphidoidea</taxon>
        <taxon>Aphididae</taxon>
        <taxon>Sipha</taxon>
    </lineage>
</organism>
<evidence type="ECO:0000313" key="3">
    <source>
        <dbReference type="Proteomes" id="UP000694846"/>
    </source>
</evidence>
<evidence type="ECO:0000256" key="2">
    <source>
        <dbReference type="SAM" id="MobiDB-lite"/>
    </source>
</evidence>
<proteinExistence type="inferred from homology"/>
<dbReference type="AlphaFoldDB" id="A0A8B8GB82"/>